<evidence type="ECO:0000256" key="9">
    <source>
        <dbReference type="ARBA" id="ARBA00023136"/>
    </source>
</evidence>
<dbReference type="InterPro" id="IPR025691">
    <property type="entry name" value="GspL_pp_dom"/>
</dbReference>
<dbReference type="PIRSF" id="PIRSF015761">
    <property type="entry name" value="Protein_L"/>
    <property type="match status" value="1"/>
</dbReference>
<evidence type="ECO:0000256" key="5">
    <source>
        <dbReference type="ARBA" id="ARBA00022519"/>
    </source>
</evidence>
<feature type="domain" description="GspL periplasmic" evidence="10">
    <location>
        <begin position="273"/>
        <end position="400"/>
    </location>
</feature>
<dbReference type="RefSeq" id="WP_342829277.1">
    <property type="nucleotide sequence ID" value="NZ_JBANDC010000006.1"/>
</dbReference>
<evidence type="ECO:0000313" key="12">
    <source>
        <dbReference type="Proteomes" id="UP001495910"/>
    </source>
</evidence>
<evidence type="ECO:0000256" key="2">
    <source>
        <dbReference type="ARBA" id="ARBA00005318"/>
    </source>
</evidence>
<gene>
    <name evidence="11" type="primary">gspL</name>
    <name evidence="11" type="ORF">V8G57_10090</name>
</gene>
<evidence type="ECO:0000256" key="8">
    <source>
        <dbReference type="ARBA" id="ARBA00022989"/>
    </source>
</evidence>
<sequence>MSTLYIRLPARATLDSAAAVAMPDCRFALVADSGRIERQGAEQLSGLAEVIAGATRVVVLLAAADVNLLQLQVPPLSDAKLKLALPNLVEEQLLVDPFDCVIVAGRKRSGRAAAQVEDKQRLIAVVQRDWLELLVKTLLALGAHNLQAWPAQLCLPLREPDTAAAAITDHGGDIDVALRTSAEQGLGWSLSPASGQSVAQGVLDSMAAIVPQLPVTLYVPQSSLAQYQELAQPQVTVLADDWSHWIPGAQDLARTGVDLMSGLTASAAGTEFSWRRWRWPLGLAAAVLLVNVVSLNYDWLRMRREAASLRAGMMQSYRAAFPKETVIVDPIAQTRQKIAAAQRDGGQLAPDDFLALASIFGAAWAGSPQSADIAAISSVEYRDHHLLVRLKNPADADAAEAQVKSVLESSQLTLSKPASGAWQIGSRK</sequence>
<dbReference type="EMBL" id="JBANDC010000006">
    <property type="protein sequence ID" value="MEM4987734.1"/>
    <property type="molecule type" value="Genomic_DNA"/>
</dbReference>
<proteinExistence type="inferred from homology"/>
<dbReference type="InterPro" id="IPR043129">
    <property type="entry name" value="ATPase_NBD"/>
</dbReference>
<keyword evidence="3" id="KW-0813">Transport</keyword>
<name>A0ABU9PUS0_9BURK</name>
<keyword evidence="9" id="KW-0472">Membrane</keyword>
<dbReference type="Gene3D" id="3.30.420.380">
    <property type="match status" value="1"/>
</dbReference>
<comment type="similarity">
    <text evidence="2">Belongs to the GSP L family.</text>
</comment>
<evidence type="ECO:0000313" key="11">
    <source>
        <dbReference type="EMBL" id="MEM4987734.1"/>
    </source>
</evidence>
<dbReference type="InterPro" id="IPR007812">
    <property type="entry name" value="T2SS_protein-GspL"/>
</dbReference>
<organism evidence="11 12">
    <name type="scientific">Collimonas rhizosphaerae</name>
    <dbReference type="NCBI Taxonomy" id="3126357"/>
    <lineage>
        <taxon>Bacteria</taxon>
        <taxon>Pseudomonadati</taxon>
        <taxon>Pseudomonadota</taxon>
        <taxon>Betaproteobacteria</taxon>
        <taxon>Burkholderiales</taxon>
        <taxon>Oxalobacteraceae</taxon>
        <taxon>Collimonas</taxon>
    </lineage>
</organism>
<dbReference type="Pfam" id="PF12693">
    <property type="entry name" value="GspL_C"/>
    <property type="match status" value="1"/>
</dbReference>
<comment type="caution">
    <text evidence="11">The sequence shown here is derived from an EMBL/GenBank/DDBJ whole genome shotgun (WGS) entry which is preliminary data.</text>
</comment>
<keyword evidence="5" id="KW-0997">Cell inner membrane</keyword>
<evidence type="ECO:0000256" key="6">
    <source>
        <dbReference type="ARBA" id="ARBA00022692"/>
    </source>
</evidence>
<keyword evidence="8" id="KW-1133">Transmembrane helix</keyword>
<dbReference type="Proteomes" id="UP001495910">
    <property type="component" value="Unassembled WGS sequence"/>
</dbReference>
<dbReference type="SUPFAM" id="SSF53067">
    <property type="entry name" value="Actin-like ATPase domain"/>
    <property type="match status" value="1"/>
</dbReference>
<accession>A0ABU9PUS0</accession>
<keyword evidence="4" id="KW-1003">Cell membrane</keyword>
<evidence type="ECO:0000256" key="1">
    <source>
        <dbReference type="ARBA" id="ARBA00004533"/>
    </source>
</evidence>
<comment type="subcellular location">
    <subcellularLocation>
        <location evidence="1">Cell inner membrane</location>
    </subcellularLocation>
</comment>
<evidence type="ECO:0000256" key="7">
    <source>
        <dbReference type="ARBA" id="ARBA00022927"/>
    </source>
</evidence>
<keyword evidence="12" id="KW-1185">Reference proteome</keyword>
<keyword evidence="7" id="KW-0653">Protein transport</keyword>
<evidence type="ECO:0000256" key="4">
    <source>
        <dbReference type="ARBA" id="ARBA00022475"/>
    </source>
</evidence>
<dbReference type="NCBIfam" id="TIGR01709">
    <property type="entry name" value="typeII_sec_gspL"/>
    <property type="match status" value="1"/>
</dbReference>
<reference evidence="11 12" key="1">
    <citation type="submission" date="2024-02" db="EMBL/GenBank/DDBJ databases">
        <title>Draft genome sequence of Collimonas sp. strain H4R21, an effective mineral-weathering bacterial strain isolated from the beech rhizosphere.</title>
        <authorList>
            <person name="Morin E."/>
            <person name="Uroz S."/>
            <person name="Leveau J.H.J."/>
            <person name="Kumar R."/>
            <person name="Rey M.W."/>
            <person name="Pham J."/>
        </authorList>
    </citation>
    <scope>NUCLEOTIDE SEQUENCE [LARGE SCALE GENOMIC DNA]</scope>
    <source>
        <strain evidence="11 12">H4R21</strain>
    </source>
</reference>
<evidence type="ECO:0000256" key="3">
    <source>
        <dbReference type="ARBA" id="ARBA00022448"/>
    </source>
</evidence>
<evidence type="ECO:0000259" key="10">
    <source>
        <dbReference type="Pfam" id="PF12693"/>
    </source>
</evidence>
<protein>
    <submittedName>
        <fullName evidence="11">Type II secretion system protein GspL</fullName>
    </submittedName>
</protein>
<keyword evidence="6" id="KW-0812">Transmembrane</keyword>